<sequence length="116" mass="13358">FIITSNISTIIINYWLNISIQFDTHMCLNNEQQGNNKSDDDNRIIVAPDISTIITNYLFNPNIQLKSLNDKQQSDIESDYDNLETNEYAIQISAVFSSWKSLKNSLKNINLKLDLN</sequence>
<proteinExistence type="predicted"/>
<dbReference type="EMBL" id="CAJVQA010025593">
    <property type="protein sequence ID" value="CAG8786523.1"/>
    <property type="molecule type" value="Genomic_DNA"/>
</dbReference>
<name>A0A9N9P3F5_9GLOM</name>
<organism evidence="1 2">
    <name type="scientific">Cetraspora pellucida</name>
    <dbReference type="NCBI Taxonomy" id="1433469"/>
    <lineage>
        <taxon>Eukaryota</taxon>
        <taxon>Fungi</taxon>
        <taxon>Fungi incertae sedis</taxon>
        <taxon>Mucoromycota</taxon>
        <taxon>Glomeromycotina</taxon>
        <taxon>Glomeromycetes</taxon>
        <taxon>Diversisporales</taxon>
        <taxon>Gigasporaceae</taxon>
        <taxon>Cetraspora</taxon>
    </lineage>
</organism>
<accession>A0A9N9P3F5</accession>
<reference evidence="1" key="1">
    <citation type="submission" date="2021-06" db="EMBL/GenBank/DDBJ databases">
        <authorList>
            <person name="Kallberg Y."/>
            <person name="Tangrot J."/>
            <person name="Rosling A."/>
        </authorList>
    </citation>
    <scope>NUCLEOTIDE SEQUENCE</scope>
    <source>
        <strain evidence="1">FL966</strain>
    </source>
</reference>
<evidence type="ECO:0000313" key="1">
    <source>
        <dbReference type="EMBL" id="CAG8786523.1"/>
    </source>
</evidence>
<dbReference type="AlphaFoldDB" id="A0A9N9P3F5"/>
<protein>
    <submittedName>
        <fullName evidence="1">16353_t:CDS:1</fullName>
    </submittedName>
</protein>
<gene>
    <name evidence="1" type="ORF">CPELLU_LOCUS16720</name>
</gene>
<comment type="caution">
    <text evidence="1">The sequence shown here is derived from an EMBL/GenBank/DDBJ whole genome shotgun (WGS) entry which is preliminary data.</text>
</comment>
<keyword evidence="2" id="KW-1185">Reference proteome</keyword>
<evidence type="ECO:0000313" key="2">
    <source>
        <dbReference type="Proteomes" id="UP000789759"/>
    </source>
</evidence>
<dbReference type="Proteomes" id="UP000789759">
    <property type="component" value="Unassembled WGS sequence"/>
</dbReference>
<feature type="non-terminal residue" evidence="1">
    <location>
        <position position="116"/>
    </location>
</feature>